<evidence type="ECO:0008006" key="3">
    <source>
        <dbReference type="Google" id="ProtNLM"/>
    </source>
</evidence>
<dbReference type="Proteomes" id="UP000252707">
    <property type="component" value="Unassembled WGS sequence"/>
</dbReference>
<organism evidence="1 2">
    <name type="scientific">Thioalbus denitrificans</name>
    <dbReference type="NCBI Taxonomy" id="547122"/>
    <lineage>
        <taxon>Bacteria</taxon>
        <taxon>Pseudomonadati</taxon>
        <taxon>Pseudomonadota</taxon>
        <taxon>Gammaproteobacteria</taxon>
        <taxon>Chromatiales</taxon>
        <taxon>Ectothiorhodospiraceae</taxon>
        <taxon>Thioalbus</taxon>
    </lineage>
</organism>
<dbReference type="EMBL" id="QPJY01000001">
    <property type="protein sequence ID" value="RCX32974.1"/>
    <property type="molecule type" value="Genomic_DNA"/>
</dbReference>
<evidence type="ECO:0000313" key="1">
    <source>
        <dbReference type="EMBL" id="RCX32974.1"/>
    </source>
</evidence>
<reference evidence="1 2" key="1">
    <citation type="submission" date="2018-07" db="EMBL/GenBank/DDBJ databases">
        <title>Genomic Encyclopedia of Type Strains, Phase IV (KMG-IV): sequencing the most valuable type-strain genomes for metagenomic binning, comparative biology and taxonomic classification.</title>
        <authorList>
            <person name="Goeker M."/>
        </authorList>
    </citation>
    <scope>NUCLEOTIDE SEQUENCE [LARGE SCALE GENOMIC DNA]</scope>
    <source>
        <strain evidence="1 2">DSM 26407</strain>
    </source>
</reference>
<comment type="caution">
    <text evidence="1">The sequence shown here is derived from an EMBL/GenBank/DDBJ whole genome shotgun (WGS) entry which is preliminary data.</text>
</comment>
<evidence type="ECO:0000313" key="2">
    <source>
        <dbReference type="Proteomes" id="UP000252707"/>
    </source>
</evidence>
<dbReference type="AlphaFoldDB" id="A0A369CM85"/>
<gene>
    <name evidence="1" type="ORF">DFQ59_101272</name>
</gene>
<dbReference type="RefSeq" id="WP_114277866.1">
    <property type="nucleotide sequence ID" value="NZ_QPJY01000001.1"/>
</dbReference>
<protein>
    <recommendedName>
        <fullName evidence="3">Surface antigen</fullName>
    </recommendedName>
</protein>
<sequence length="314" mass="35545">MQDTTTPATPPHRGRLALAALATATLLGGCTGLDTRTGSGPALEQATLPAYVSGERYYYDNGRTERVSSTSGDRVIWKDDRGIRLTRSRNPVYPELERKAKSSHTERRVDGIDNGELWPLAGGRSTDFVSDKTRTDKRTGLVKSKRRYWICRVDGTETIQVRMGTFDTWRVTCERVHRKKAQKNKLRTWYYAPEVGHYVLTTYGQKYDPKPYRRIELTGIRPPTEALGVDSKARKREYASFQKALEKAATGETVTWKDRESGVVVRTTPTATMQTGDGRYCRTYRQEVSPNPGNRVYPGIACRSDDGRWRIPRG</sequence>
<dbReference type="OrthoDB" id="5296356at2"/>
<accession>A0A369CM85</accession>
<keyword evidence="2" id="KW-1185">Reference proteome</keyword>
<dbReference type="Gene3D" id="2.40.360.20">
    <property type="match status" value="1"/>
</dbReference>
<proteinExistence type="predicted"/>
<name>A0A369CM85_9GAMM</name>